<evidence type="ECO:0000256" key="8">
    <source>
        <dbReference type="ARBA" id="ARBA00023136"/>
    </source>
</evidence>
<name>A0A1S4N1L5_PEDHC</name>
<evidence type="ECO:0000313" key="10">
    <source>
        <dbReference type="EnsemblMetazoa" id="PHUM602100-PA"/>
    </source>
</evidence>
<keyword evidence="4" id="KW-0812">Transmembrane</keyword>
<keyword evidence="8" id="KW-0472">Membrane</keyword>
<evidence type="ECO:0000256" key="4">
    <source>
        <dbReference type="ARBA" id="ARBA00022692"/>
    </source>
</evidence>
<dbReference type="FunCoup" id="A0A1S4N1L5">
    <property type="interactions" value="373"/>
</dbReference>
<comment type="subcellular location">
    <subcellularLocation>
        <location evidence="1">Mitochondrion inner membrane</location>
        <topology evidence="1">Multi-pass membrane protein</topology>
    </subcellularLocation>
</comment>
<dbReference type="PANTHER" id="PTHR13141">
    <property type="entry name" value="TRANSMEMBRANE PROTEIN 242"/>
    <property type="match status" value="1"/>
</dbReference>
<organism evidence="10 11">
    <name type="scientific">Pediculus humanus subsp. corporis</name>
    <name type="common">Body louse</name>
    <dbReference type="NCBI Taxonomy" id="121224"/>
    <lineage>
        <taxon>Eukaryota</taxon>
        <taxon>Metazoa</taxon>
        <taxon>Ecdysozoa</taxon>
        <taxon>Arthropoda</taxon>
        <taxon>Hexapoda</taxon>
        <taxon>Insecta</taxon>
        <taxon>Pterygota</taxon>
        <taxon>Neoptera</taxon>
        <taxon>Paraneoptera</taxon>
        <taxon>Psocodea</taxon>
        <taxon>Troctomorpha</taxon>
        <taxon>Phthiraptera</taxon>
        <taxon>Anoplura</taxon>
        <taxon>Pediculidae</taxon>
        <taxon>Pediculus</taxon>
    </lineage>
</organism>
<keyword evidence="6" id="KW-1133">Transmembrane helix</keyword>
<evidence type="ECO:0000256" key="3">
    <source>
        <dbReference type="ARBA" id="ARBA00013934"/>
    </source>
</evidence>
<accession>A0A1S4N1L5</accession>
<protein>
    <recommendedName>
        <fullName evidence="3">Transmembrane protein 242</fullName>
    </recommendedName>
</protein>
<dbReference type="PANTHER" id="PTHR13141:SF4">
    <property type="entry name" value="TRANSMEMBRANE PROTEIN 242"/>
    <property type="match status" value="1"/>
</dbReference>
<dbReference type="Proteomes" id="UP000009046">
    <property type="component" value="Unassembled WGS sequence"/>
</dbReference>
<evidence type="ECO:0000256" key="1">
    <source>
        <dbReference type="ARBA" id="ARBA00004448"/>
    </source>
</evidence>
<dbReference type="InterPro" id="IPR009792">
    <property type="entry name" value="TMEM242"/>
</dbReference>
<evidence type="ECO:0000256" key="5">
    <source>
        <dbReference type="ARBA" id="ARBA00022792"/>
    </source>
</evidence>
<evidence type="ECO:0000256" key="9">
    <source>
        <dbReference type="ARBA" id="ARBA00045905"/>
    </source>
</evidence>
<comment type="function">
    <text evidence="9">Scaffold protein that participates in the c-ring assembly of mitochondrial ATP synthase (F(1)F(0) ATP synthase or complex V) by facilitating the membrane insertion and oligomer formation of the subunit c/ATP5MC3. Participates in the incorporation of the c-ring into vestigial complexes. Additionally influences the incorporation of subunits MT-ATP6, MT-ATP8, ATP5MJ, and ATP5MK in the ATP synthase.</text>
</comment>
<dbReference type="AlphaFoldDB" id="A0A1S4N1L5"/>
<keyword evidence="7" id="KW-0496">Mitochondrion</keyword>
<dbReference type="GO" id="GO:0005743">
    <property type="term" value="C:mitochondrial inner membrane"/>
    <property type="evidence" value="ECO:0007669"/>
    <property type="project" value="UniProtKB-SubCell"/>
</dbReference>
<keyword evidence="11" id="KW-1185">Reference proteome</keyword>
<reference evidence="10" key="1">
    <citation type="submission" date="2020-05" db="UniProtKB">
        <authorList>
            <consortium name="EnsemblMetazoa"/>
        </authorList>
    </citation>
    <scope>IDENTIFICATION</scope>
    <source>
        <strain evidence="10">USDA</strain>
    </source>
</reference>
<evidence type="ECO:0000256" key="6">
    <source>
        <dbReference type="ARBA" id="ARBA00022989"/>
    </source>
</evidence>
<dbReference type="Pfam" id="PF07096">
    <property type="entry name" value="DUF1358"/>
    <property type="match status" value="1"/>
</dbReference>
<dbReference type="InParanoid" id="A0A1S4N1L5"/>
<evidence type="ECO:0000313" key="11">
    <source>
        <dbReference type="Proteomes" id="UP000009046"/>
    </source>
</evidence>
<proteinExistence type="inferred from homology"/>
<dbReference type="EMBL" id="AAZO01007340">
    <property type="status" value="NOT_ANNOTATED_CDS"/>
    <property type="molecule type" value="Genomic_DNA"/>
</dbReference>
<sequence length="158" mass="17479">MNVNNASADIETNQKDEKYKNQFLMGAYALGLSGTAAVIAGVVATKIAKKKSKEYFKDLNVEPKVVLESPTALAFRALAVSTVISVGIFSVAIFGFCKWANINNLDDLRAKVNSLRKHKVTNSDERTEFENLTDFLTYLSEKYDSKTKAKTKTIGENE</sequence>
<dbReference type="EnsemblMetazoa" id="PHUM602100-RA">
    <property type="protein sequence ID" value="PHUM602100-PA"/>
    <property type="gene ID" value="PHUM602100"/>
</dbReference>
<dbReference type="VEuPathDB" id="VectorBase:PHUM602100"/>
<evidence type="ECO:0000256" key="2">
    <source>
        <dbReference type="ARBA" id="ARBA00007570"/>
    </source>
</evidence>
<comment type="similarity">
    <text evidence="2">Belongs to the TMEM242 family.</text>
</comment>
<evidence type="ECO:0000256" key="7">
    <source>
        <dbReference type="ARBA" id="ARBA00023128"/>
    </source>
</evidence>
<keyword evidence="5" id="KW-0999">Mitochondrion inner membrane</keyword>